<organism evidence="5 6">
    <name type="scientific">Punica granatum</name>
    <name type="common">Pomegranate</name>
    <dbReference type="NCBI Taxonomy" id="22663"/>
    <lineage>
        <taxon>Eukaryota</taxon>
        <taxon>Viridiplantae</taxon>
        <taxon>Streptophyta</taxon>
        <taxon>Embryophyta</taxon>
        <taxon>Tracheophyta</taxon>
        <taxon>Spermatophyta</taxon>
        <taxon>Magnoliopsida</taxon>
        <taxon>eudicotyledons</taxon>
        <taxon>Gunneridae</taxon>
        <taxon>Pentapetalae</taxon>
        <taxon>rosids</taxon>
        <taxon>malvids</taxon>
        <taxon>Myrtales</taxon>
        <taxon>Lythraceae</taxon>
        <taxon>Punica</taxon>
    </lineage>
</organism>
<dbReference type="Pfam" id="PF08242">
    <property type="entry name" value="Methyltransf_12"/>
    <property type="match status" value="1"/>
</dbReference>
<dbReference type="InterPro" id="IPR013217">
    <property type="entry name" value="Methyltransf_12"/>
</dbReference>
<dbReference type="GO" id="GO:0008757">
    <property type="term" value="F:S-adenosylmethionine-dependent methyltransferase activity"/>
    <property type="evidence" value="ECO:0007669"/>
    <property type="project" value="UniProtKB-ARBA"/>
</dbReference>
<dbReference type="SUPFAM" id="SSF53335">
    <property type="entry name" value="S-adenosyl-L-methionine-dependent methyltransferases"/>
    <property type="match status" value="1"/>
</dbReference>
<dbReference type="PANTHER" id="PTHR22809:SF8">
    <property type="entry name" value="TRNA N(3)-METHYLCYTIDINE METHYLTRANSFERASE"/>
    <property type="match status" value="1"/>
</dbReference>
<sequence length="325" mass="37484">MFPVVTKFSTQNVILPKYGFGHDIYAPVMGRFGPPGPVEIDQTAAGGIRRRERCPSSVHQVRVERMRSVAPHPQLPPLLRPKTVARFLRHRRPSEPRSPLHYQKNASKYWDSFYRRHHNKFFKDRHYLEKEWDQYFCSGDGHKIVLEVGCGTGNTIFPLMASYPKLYVHACDFSPLAISLVKSHMDFRESQVNAFVCDVAEDVLCDVIPPSSVDVVTLVFMLSAVHPDKMPRILQNIRNALKPNGHVLFRDYAVGDYAQVKLENKDRMICENFYFRGDGTCSFYFTEDFLSNSLLEAGFDIVDISTYQKQIENRSRKVAMDRYVH</sequence>
<accession>A0A218X3Q9</accession>
<name>A0A218X3Q9_PUNGR</name>
<dbReference type="EMBL" id="MTKT01002384">
    <property type="protein sequence ID" value="OWM79885.1"/>
    <property type="molecule type" value="Genomic_DNA"/>
</dbReference>
<evidence type="ECO:0000259" key="4">
    <source>
        <dbReference type="Pfam" id="PF08242"/>
    </source>
</evidence>
<proteinExistence type="inferred from homology"/>
<evidence type="ECO:0000256" key="2">
    <source>
        <dbReference type="ARBA" id="ARBA00022603"/>
    </source>
</evidence>
<dbReference type="AlphaFoldDB" id="A0A218X3Q9"/>
<reference evidence="6" key="1">
    <citation type="journal article" date="2017" name="Plant J.">
        <title>The pomegranate (Punica granatum L.) genome and the genomics of punicalagin biosynthesis.</title>
        <authorList>
            <person name="Qin G."/>
            <person name="Xu C."/>
            <person name="Ming R."/>
            <person name="Tang H."/>
            <person name="Guyot R."/>
            <person name="Kramer E.M."/>
            <person name="Hu Y."/>
            <person name="Yi X."/>
            <person name="Qi Y."/>
            <person name="Xu X."/>
            <person name="Gao Z."/>
            <person name="Pan H."/>
            <person name="Jian J."/>
            <person name="Tian Y."/>
            <person name="Yue Z."/>
            <person name="Xu Y."/>
        </authorList>
    </citation>
    <scope>NUCLEOTIDE SEQUENCE [LARGE SCALE GENOMIC DNA]</scope>
    <source>
        <strain evidence="6">cv. Dabenzi</strain>
    </source>
</reference>
<dbReference type="GO" id="GO:0032259">
    <property type="term" value="P:methylation"/>
    <property type="evidence" value="ECO:0007669"/>
    <property type="project" value="UniProtKB-KW"/>
</dbReference>
<dbReference type="CDD" id="cd02440">
    <property type="entry name" value="AdoMet_MTases"/>
    <property type="match status" value="1"/>
</dbReference>
<evidence type="ECO:0000256" key="3">
    <source>
        <dbReference type="ARBA" id="ARBA00022679"/>
    </source>
</evidence>
<dbReference type="PANTHER" id="PTHR22809">
    <property type="entry name" value="METHYLTRANSFERASE-RELATED"/>
    <property type="match status" value="1"/>
</dbReference>
<dbReference type="InterPro" id="IPR029063">
    <property type="entry name" value="SAM-dependent_MTases_sf"/>
</dbReference>
<keyword evidence="3" id="KW-0808">Transferase</keyword>
<comment type="caution">
    <text evidence="5">The sequence shown here is derived from an EMBL/GenBank/DDBJ whole genome shotgun (WGS) entry which is preliminary data.</text>
</comment>
<evidence type="ECO:0000313" key="5">
    <source>
        <dbReference type="EMBL" id="OWM79885.1"/>
    </source>
</evidence>
<dbReference type="Gene3D" id="3.40.50.150">
    <property type="entry name" value="Vaccinia Virus protein VP39"/>
    <property type="match status" value="1"/>
</dbReference>
<feature type="domain" description="Methyltransferase type 12" evidence="4">
    <location>
        <begin position="146"/>
        <end position="247"/>
    </location>
</feature>
<evidence type="ECO:0000256" key="1">
    <source>
        <dbReference type="ARBA" id="ARBA00009725"/>
    </source>
</evidence>
<dbReference type="Proteomes" id="UP000197138">
    <property type="component" value="Unassembled WGS sequence"/>
</dbReference>
<comment type="similarity">
    <text evidence="1">Belongs to the methyltransferase superfamily. METL family.</text>
</comment>
<keyword evidence="2" id="KW-0489">Methyltransferase</keyword>
<protein>
    <recommendedName>
        <fullName evidence="4">Methyltransferase type 12 domain-containing protein</fullName>
    </recommendedName>
</protein>
<dbReference type="InterPro" id="IPR026113">
    <property type="entry name" value="METTL2/6/8-like"/>
</dbReference>
<gene>
    <name evidence="5" type="ORF">CDL15_Pgr001528</name>
</gene>
<evidence type="ECO:0000313" key="6">
    <source>
        <dbReference type="Proteomes" id="UP000197138"/>
    </source>
</evidence>
<dbReference type="GO" id="GO:0008173">
    <property type="term" value="F:RNA methyltransferase activity"/>
    <property type="evidence" value="ECO:0007669"/>
    <property type="project" value="UniProtKB-ARBA"/>
</dbReference>